<reference evidence="1 2" key="1">
    <citation type="submission" date="2019-11" db="EMBL/GenBank/DDBJ databases">
        <authorList>
            <person name="Khan S.A."/>
            <person name="Jeon C.O."/>
            <person name="Chun B.H."/>
        </authorList>
    </citation>
    <scope>NUCLEOTIDE SEQUENCE [LARGE SCALE GENOMIC DNA]</scope>
    <source>
        <strain evidence="1 2">IMCC 1097</strain>
    </source>
</reference>
<protein>
    <submittedName>
        <fullName evidence="1">Uncharacterized protein</fullName>
    </submittedName>
</protein>
<name>A0A5Q2QDR8_9GAMM</name>
<gene>
    <name evidence="1" type="ORF">GH975_07985</name>
</gene>
<accession>A0A5Q2QDR8</accession>
<evidence type="ECO:0000313" key="2">
    <source>
        <dbReference type="Proteomes" id="UP000388235"/>
    </source>
</evidence>
<keyword evidence="2" id="KW-1185">Reference proteome</keyword>
<organism evidence="1 2">
    <name type="scientific">Litorivicinus lipolyticus</name>
    <dbReference type="NCBI Taxonomy" id="418701"/>
    <lineage>
        <taxon>Bacteria</taxon>
        <taxon>Pseudomonadati</taxon>
        <taxon>Pseudomonadota</taxon>
        <taxon>Gammaproteobacteria</taxon>
        <taxon>Oceanospirillales</taxon>
        <taxon>Litorivicinaceae</taxon>
        <taxon>Litorivicinus</taxon>
    </lineage>
</organism>
<evidence type="ECO:0000313" key="1">
    <source>
        <dbReference type="EMBL" id="QGG80511.1"/>
    </source>
</evidence>
<dbReference type="RefSeq" id="WP_153714015.1">
    <property type="nucleotide sequence ID" value="NZ_CP045871.1"/>
</dbReference>
<sequence>MKWIGVVLLWVATSVIAQPGSAWSDWRGADKPAQKPAAQAARRLILKGVKVLHRTAAVRSEK</sequence>
<dbReference type="AlphaFoldDB" id="A0A5Q2QDR8"/>
<dbReference type="EMBL" id="CP045871">
    <property type="protein sequence ID" value="QGG80511.1"/>
    <property type="molecule type" value="Genomic_DNA"/>
</dbReference>
<proteinExistence type="predicted"/>
<dbReference type="Proteomes" id="UP000388235">
    <property type="component" value="Chromosome"/>
</dbReference>
<dbReference type="KEGG" id="llp:GH975_07985"/>